<evidence type="ECO:0000256" key="5">
    <source>
        <dbReference type="ARBA" id="ARBA00023315"/>
    </source>
</evidence>
<evidence type="ECO:0000313" key="12">
    <source>
        <dbReference type="Proteomes" id="UP001500221"/>
    </source>
</evidence>
<dbReference type="InterPro" id="IPR038063">
    <property type="entry name" value="Transpep_catalytic_dom"/>
</dbReference>
<feature type="signal peptide" evidence="9">
    <location>
        <begin position="1"/>
        <end position="30"/>
    </location>
</feature>
<dbReference type="PANTHER" id="PTHR30582:SF2">
    <property type="entry name" value="L,D-TRANSPEPTIDASE YCIB-RELATED"/>
    <property type="match status" value="1"/>
</dbReference>
<dbReference type="Pfam" id="PF03734">
    <property type="entry name" value="YkuD"/>
    <property type="match status" value="1"/>
</dbReference>
<dbReference type="Gene3D" id="2.40.440.10">
    <property type="entry name" value="L,D-transpeptidase catalytic domain-like"/>
    <property type="match status" value="1"/>
</dbReference>
<dbReference type="RefSeq" id="WP_345460167.1">
    <property type="nucleotide sequence ID" value="NZ_BAABKG010000003.1"/>
</dbReference>
<accession>A0ABP9PV48</accession>
<protein>
    <submittedName>
        <fullName evidence="11">Ig-like domain-containing protein</fullName>
    </submittedName>
</protein>
<dbReference type="Proteomes" id="UP001500221">
    <property type="component" value="Unassembled WGS sequence"/>
</dbReference>
<dbReference type="PANTHER" id="PTHR30582">
    <property type="entry name" value="L,D-TRANSPEPTIDASE"/>
    <property type="match status" value="1"/>
</dbReference>
<feature type="chain" id="PRO_5047283618" evidence="9">
    <location>
        <begin position="31"/>
        <end position="426"/>
    </location>
</feature>
<evidence type="ECO:0000256" key="2">
    <source>
        <dbReference type="ARBA" id="ARBA00022679"/>
    </source>
</evidence>
<evidence type="ECO:0000313" key="11">
    <source>
        <dbReference type="EMBL" id="GAA5151496.1"/>
    </source>
</evidence>
<keyword evidence="12" id="KW-1185">Reference proteome</keyword>
<keyword evidence="2" id="KW-0808">Transferase</keyword>
<name>A0ABP9PV48_9ACTN</name>
<dbReference type="InterPro" id="IPR041280">
    <property type="entry name" value="Big_10"/>
</dbReference>
<keyword evidence="5" id="KW-0012">Acyltransferase</keyword>
<evidence type="ECO:0000259" key="10">
    <source>
        <dbReference type="PROSITE" id="PS52029"/>
    </source>
</evidence>
<dbReference type="Gene3D" id="2.60.40.3780">
    <property type="match status" value="1"/>
</dbReference>
<keyword evidence="4 7" id="KW-0573">Peptidoglycan synthesis</keyword>
<dbReference type="CDD" id="cd13432">
    <property type="entry name" value="LDT_IgD_like_2"/>
    <property type="match status" value="1"/>
</dbReference>
<evidence type="ECO:0000256" key="6">
    <source>
        <dbReference type="ARBA" id="ARBA00023316"/>
    </source>
</evidence>
<keyword evidence="3 7" id="KW-0133">Cell shape</keyword>
<evidence type="ECO:0000256" key="1">
    <source>
        <dbReference type="ARBA" id="ARBA00004752"/>
    </source>
</evidence>
<feature type="active site" description="Nucleophile" evidence="7">
    <location>
        <position position="373"/>
    </location>
</feature>
<dbReference type="InterPro" id="IPR050979">
    <property type="entry name" value="LD-transpeptidase"/>
</dbReference>
<feature type="compositionally biased region" description="Low complexity" evidence="8">
    <location>
        <begin position="53"/>
        <end position="64"/>
    </location>
</feature>
<dbReference type="Pfam" id="PF17964">
    <property type="entry name" value="Big_10"/>
    <property type="match status" value="1"/>
</dbReference>
<feature type="compositionally biased region" description="Gly residues" evidence="8">
    <location>
        <begin position="38"/>
        <end position="52"/>
    </location>
</feature>
<feature type="region of interest" description="Disordered" evidence="8">
    <location>
        <begin position="29"/>
        <end position="87"/>
    </location>
</feature>
<dbReference type="SUPFAM" id="SSF141523">
    <property type="entry name" value="L,D-transpeptidase catalytic domain-like"/>
    <property type="match status" value="1"/>
</dbReference>
<dbReference type="Gene3D" id="2.60.40.3710">
    <property type="match status" value="1"/>
</dbReference>
<reference evidence="12" key="1">
    <citation type="journal article" date="2019" name="Int. J. Syst. Evol. Microbiol.">
        <title>The Global Catalogue of Microorganisms (GCM) 10K type strain sequencing project: providing services to taxonomists for standard genome sequencing and annotation.</title>
        <authorList>
            <consortium name="The Broad Institute Genomics Platform"/>
            <consortium name="The Broad Institute Genome Sequencing Center for Infectious Disease"/>
            <person name="Wu L."/>
            <person name="Ma J."/>
        </authorList>
    </citation>
    <scope>NUCLEOTIDE SEQUENCE [LARGE SCALE GENOMIC DNA]</scope>
    <source>
        <strain evidence="12">JCM 18459</strain>
    </source>
</reference>
<proteinExistence type="predicted"/>
<comment type="caution">
    <text evidence="11">The sequence shown here is derived from an EMBL/GenBank/DDBJ whole genome shotgun (WGS) entry which is preliminary data.</text>
</comment>
<feature type="active site" description="Proton donor/acceptor" evidence="7">
    <location>
        <position position="355"/>
    </location>
</feature>
<dbReference type="CDD" id="cd16913">
    <property type="entry name" value="YkuD_like"/>
    <property type="match status" value="1"/>
</dbReference>
<evidence type="ECO:0000256" key="7">
    <source>
        <dbReference type="PROSITE-ProRule" id="PRU01373"/>
    </source>
</evidence>
<organism evidence="11 12">
    <name type="scientific">Nocardioides marinquilinus</name>
    <dbReference type="NCBI Taxonomy" id="1210400"/>
    <lineage>
        <taxon>Bacteria</taxon>
        <taxon>Bacillati</taxon>
        <taxon>Actinomycetota</taxon>
        <taxon>Actinomycetes</taxon>
        <taxon>Propionibacteriales</taxon>
        <taxon>Nocardioidaceae</taxon>
        <taxon>Nocardioides</taxon>
    </lineage>
</organism>
<dbReference type="PROSITE" id="PS51257">
    <property type="entry name" value="PROKAR_LIPOPROTEIN"/>
    <property type="match status" value="1"/>
</dbReference>
<keyword evidence="6 7" id="KW-0961">Cell wall biogenesis/degradation</keyword>
<evidence type="ECO:0000256" key="9">
    <source>
        <dbReference type="SAM" id="SignalP"/>
    </source>
</evidence>
<feature type="domain" description="L,D-TPase catalytic" evidence="10">
    <location>
        <begin position="272"/>
        <end position="397"/>
    </location>
</feature>
<dbReference type="PROSITE" id="PS52029">
    <property type="entry name" value="LD_TPASE"/>
    <property type="match status" value="1"/>
</dbReference>
<gene>
    <name evidence="11" type="ORF">GCM10023340_30410</name>
</gene>
<comment type="pathway">
    <text evidence="1 7">Cell wall biogenesis; peptidoglycan biosynthesis.</text>
</comment>
<dbReference type="EMBL" id="BAABKG010000003">
    <property type="protein sequence ID" value="GAA5151496.1"/>
    <property type="molecule type" value="Genomic_DNA"/>
</dbReference>
<evidence type="ECO:0000256" key="3">
    <source>
        <dbReference type="ARBA" id="ARBA00022960"/>
    </source>
</evidence>
<evidence type="ECO:0000256" key="4">
    <source>
        <dbReference type="ARBA" id="ARBA00022984"/>
    </source>
</evidence>
<evidence type="ECO:0000256" key="8">
    <source>
        <dbReference type="SAM" id="MobiDB-lite"/>
    </source>
</evidence>
<keyword evidence="9" id="KW-0732">Signal</keyword>
<sequence length="426" mass="45062">MSVRRLGRARATAVLAALATVSCLSLTACSSGSDDPQGDGGSGGDTAAGSGSGDTAADDGGSQQVDDDGSSGDDAASPVFSTNVGKGASDVPVSTLVEVGVDGGTLSSVTVSSSEGEVAGELNDDGSSWTASERLEPGTTYKVVSVADNDSGEAKERMRFTTADLSLDQQIYPSVAPLDGETVGVGMPVIVTFDLPVTDRKAFEKNMSVTSEPAQQGSWHWLSDNEAHWRPKTYWRPGTKVHVDVDVNGVDAGNGLYGQEDREIDFTTGDAHIYQVDADTHQMKVFSNGKLLRTIPITTGEEPDYTTRSGVKVIVEKFESKRMNSETVGITGSEAYDIDNVQYAMRLTYSGEFIHAAPWSVASQGNANVSHGCTGMSTENAAWLYQMTRRGDVVEYTGTDKPMTLDNGYGDWNASFKNYEQGSALA</sequence>
<dbReference type="InterPro" id="IPR005490">
    <property type="entry name" value="LD_TPept_cat_dom"/>
</dbReference>